<dbReference type="FunFam" id="3.30.200.20:FF:000035">
    <property type="entry name" value="Serine/threonine protein kinase Stk1"/>
    <property type="match status" value="1"/>
</dbReference>
<dbReference type="SUPFAM" id="SSF56112">
    <property type="entry name" value="Protein kinase-like (PK-like)"/>
    <property type="match status" value="1"/>
</dbReference>
<keyword evidence="12" id="KW-0472">Membrane</keyword>
<dbReference type="InterPro" id="IPR011009">
    <property type="entry name" value="Kinase-like_dom_sf"/>
</dbReference>
<feature type="domain" description="PASTA" evidence="14">
    <location>
        <begin position="452"/>
        <end position="517"/>
    </location>
</feature>
<keyword evidence="5 10" id="KW-0547">Nucleotide-binding</keyword>
<keyword evidence="4" id="KW-0677">Repeat</keyword>
<gene>
    <name evidence="15" type="primary">pknB</name>
    <name evidence="15" type="ORF">PIG85_00435</name>
</gene>
<dbReference type="NCBIfam" id="NF033483">
    <property type="entry name" value="PknB_PASTA_kin"/>
    <property type="match status" value="1"/>
</dbReference>
<sequence>MAESLLAGRYEVRTLIGRGGMAQVHLGYDIRLSRVVAIKMLRTDLARDSIFQARFRREAQSAASLNHPNIVAVYDTGEETVTTPDGSTVQVPYIIMEYVEGHTVRDLLSDGSPVPIDEAIEIMTGVLQALEYAHSQGLVHRDIKPGNVMLTTTGKVKVMDFGIARALADSSATMTQTDAVVGTAQYLSPEQARGEKVDNRSDLYSAGCLLYELLTGRPPFTGDTAVAVAYQHVSKVPTPPAQITPDIPDALNRVVMKSLAKAKEDRYGDAGQMLQDLVAAGRGARVGAPGVDTWGEGETQVLTRTDELDRTRALSITQQQSPIQDQAALRRARQEAKRVQAQKDKKRRRRNRIIGVLVSLLAIAAVAAVAYLFIHGQKDPNENKVAVPANIVGMSRAEARTELSNAGLTMVEGEPEESDTVEADHVISSTPEPGTQVDKGSKVTVIISKGRGEIQVPDLAGMSQEQARSTLEAAGLSAGSVSTQDSGTVPKDQVITSDPEAGTKVAKGTTINLIVGSGMVNVPQELVGKSKDEVVKFLQENGLSITITEVETGAVPAGNVASLSAVGQVKQGTSITVNVAKAPASPSPSPSQSTKEPGNKDKESSDSGNTGNNQSQDTGNEH</sequence>
<comment type="catalytic activity">
    <reaction evidence="9">
        <text>L-seryl-[protein] + ATP = O-phospho-L-seryl-[protein] + ADP + H(+)</text>
        <dbReference type="Rhea" id="RHEA:17989"/>
        <dbReference type="Rhea" id="RHEA-COMP:9863"/>
        <dbReference type="Rhea" id="RHEA-COMP:11604"/>
        <dbReference type="ChEBI" id="CHEBI:15378"/>
        <dbReference type="ChEBI" id="CHEBI:29999"/>
        <dbReference type="ChEBI" id="CHEBI:30616"/>
        <dbReference type="ChEBI" id="CHEBI:83421"/>
        <dbReference type="ChEBI" id="CHEBI:456216"/>
        <dbReference type="EC" id="2.7.11.1"/>
    </reaction>
</comment>
<feature type="transmembrane region" description="Helical" evidence="12">
    <location>
        <begin position="353"/>
        <end position="374"/>
    </location>
</feature>
<reference evidence="15" key="1">
    <citation type="submission" date="2023-01" db="EMBL/GenBank/DDBJ databases">
        <title>Comparative Genomic Analysis of the Clinically-Derived Winkia Strain NY0527 Provides Evidence into the Taxonomic Reassignment of Winkia neuii and Characterizes Their Virulence Traits.</title>
        <authorList>
            <person name="Cai X."/>
            <person name="Peng Y."/>
            <person name="Li M."/>
            <person name="Qiu Y."/>
            <person name="Wang Y."/>
            <person name="Xu L."/>
            <person name="Hou Q."/>
        </authorList>
    </citation>
    <scope>NUCLEOTIDE SEQUENCE</scope>
    <source>
        <strain evidence="15">NY0527</strain>
    </source>
</reference>
<dbReference type="CDD" id="cd06577">
    <property type="entry name" value="PASTA_pknB"/>
    <property type="match status" value="3"/>
</dbReference>
<evidence type="ECO:0000256" key="2">
    <source>
        <dbReference type="ARBA" id="ARBA00022527"/>
    </source>
</evidence>
<dbReference type="EC" id="2.7.11.1" evidence="1"/>
<keyword evidence="12" id="KW-1133">Transmembrane helix</keyword>
<dbReference type="PROSITE" id="PS51178">
    <property type="entry name" value="PASTA"/>
    <property type="match status" value="3"/>
</dbReference>
<dbReference type="AlphaFoldDB" id="A0AB38XPV7"/>
<accession>A0AB38XPV7</accession>
<evidence type="ECO:0000256" key="11">
    <source>
        <dbReference type="SAM" id="MobiDB-lite"/>
    </source>
</evidence>
<dbReference type="InterPro" id="IPR017441">
    <property type="entry name" value="Protein_kinase_ATP_BS"/>
</dbReference>
<dbReference type="Pfam" id="PF00069">
    <property type="entry name" value="Pkinase"/>
    <property type="match status" value="1"/>
</dbReference>
<evidence type="ECO:0000259" key="14">
    <source>
        <dbReference type="PROSITE" id="PS51178"/>
    </source>
</evidence>
<feature type="domain" description="PASTA" evidence="14">
    <location>
        <begin position="381"/>
        <end position="449"/>
    </location>
</feature>
<keyword evidence="12" id="KW-0812">Transmembrane</keyword>
<evidence type="ECO:0000256" key="5">
    <source>
        <dbReference type="ARBA" id="ARBA00022741"/>
    </source>
</evidence>
<evidence type="ECO:0000256" key="6">
    <source>
        <dbReference type="ARBA" id="ARBA00022777"/>
    </source>
</evidence>
<evidence type="ECO:0000256" key="7">
    <source>
        <dbReference type="ARBA" id="ARBA00022840"/>
    </source>
</evidence>
<evidence type="ECO:0000256" key="8">
    <source>
        <dbReference type="ARBA" id="ARBA00047899"/>
    </source>
</evidence>
<dbReference type="GO" id="GO:0045717">
    <property type="term" value="P:negative regulation of fatty acid biosynthetic process"/>
    <property type="evidence" value="ECO:0007669"/>
    <property type="project" value="UniProtKB-ARBA"/>
</dbReference>
<comment type="catalytic activity">
    <reaction evidence="8">
        <text>L-threonyl-[protein] + ATP = O-phospho-L-threonyl-[protein] + ADP + H(+)</text>
        <dbReference type="Rhea" id="RHEA:46608"/>
        <dbReference type="Rhea" id="RHEA-COMP:11060"/>
        <dbReference type="Rhea" id="RHEA-COMP:11605"/>
        <dbReference type="ChEBI" id="CHEBI:15378"/>
        <dbReference type="ChEBI" id="CHEBI:30013"/>
        <dbReference type="ChEBI" id="CHEBI:30616"/>
        <dbReference type="ChEBI" id="CHEBI:61977"/>
        <dbReference type="ChEBI" id="CHEBI:456216"/>
        <dbReference type="EC" id="2.7.11.1"/>
    </reaction>
</comment>
<dbReference type="InterPro" id="IPR005543">
    <property type="entry name" value="PASTA_dom"/>
</dbReference>
<dbReference type="FunFam" id="1.10.510.10:FF:000021">
    <property type="entry name" value="Serine/threonine protein kinase"/>
    <property type="match status" value="1"/>
</dbReference>
<dbReference type="PROSITE" id="PS50011">
    <property type="entry name" value="PROTEIN_KINASE_DOM"/>
    <property type="match status" value="1"/>
</dbReference>
<dbReference type="SMART" id="SM00740">
    <property type="entry name" value="PASTA"/>
    <property type="match status" value="3"/>
</dbReference>
<name>A0AB38XPV7_9ACTO</name>
<dbReference type="InterPro" id="IPR000719">
    <property type="entry name" value="Prot_kinase_dom"/>
</dbReference>
<feature type="domain" description="Protein kinase" evidence="13">
    <location>
        <begin position="10"/>
        <end position="278"/>
    </location>
</feature>
<keyword evidence="7 10" id="KW-0067">ATP-binding</keyword>
<dbReference type="CDD" id="cd14014">
    <property type="entry name" value="STKc_PknB_like"/>
    <property type="match status" value="1"/>
</dbReference>
<proteinExistence type="predicted"/>
<dbReference type="Gene3D" id="1.10.510.10">
    <property type="entry name" value="Transferase(Phosphotransferase) domain 1"/>
    <property type="match status" value="1"/>
</dbReference>
<dbReference type="EMBL" id="CP116394">
    <property type="protein sequence ID" value="WCE46146.1"/>
    <property type="molecule type" value="Genomic_DNA"/>
</dbReference>
<keyword evidence="3" id="KW-0808">Transferase</keyword>
<dbReference type="Gene3D" id="3.30.10.20">
    <property type="match status" value="3"/>
</dbReference>
<dbReference type="Proteomes" id="UP001211044">
    <property type="component" value="Chromosome"/>
</dbReference>
<dbReference type="PROSITE" id="PS00108">
    <property type="entry name" value="PROTEIN_KINASE_ST"/>
    <property type="match status" value="1"/>
</dbReference>
<keyword evidence="2" id="KW-0723">Serine/threonine-protein kinase</keyword>
<dbReference type="KEGG" id="wne:PIG85_00435"/>
<dbReference type="PANTHER" id="PTHR43289">
    <property type="entry name" value="MITOGEN-ACTIVATED PROTEIN KINASE KINASE KINASE 20-RELATED"/>
    <property type="match status" value="1"/>
</dbReference>
<dbReference type="PROSITE" id="PS00107">
    <property type="entry name" value="PROTEIN_KINASE_ATP"/>
    <property type="match status" value="1"/>
</dbReference>
<feature type="domain" description="PASTA" evidence="14">
    <location>
        <begin position="521"/>
        <end position="581"/>
    </location>
</feature>
<evidence type="ECO:0000256" key="3">
    <source>
        <dbReference type="ARBA" id="ARBA00022679"/>
    </source>
</evidence>
<keyword evidence="6 15" id="KW-0418">Kinase</keyword>
<evidence type="ECO:0000259" key="13">
    <source>
        <dbReference type="PROSITE" id="PS50011"/>
    </source>
</evidence>
<protein>
    <recommendedName>
        <fullName evidence="1">non-specific serine/threonine protein kinase</fullName>
        <ecNumber evidence="1">2.7.11.1</ecNumber>
    </recommendedName>
</protein>
<dbReference type="Gene3D" id="3.30.200.20">
    <property type="entry name" value="Phosphorylase Kinase, domain 1"/>
    <property type="match status" value="1"/>
</dbReference>
<dbReference type="GO" id="GO:0004674">
    <property type="term" value="F:protein serine/threonine kinase activity"/>
    <property type="evidence" value="ECO:0007669"/>
    <property type="project" value="UniProtKB-KW"/>
</dbReference>
<feature type="binding site" evidence="10">
    <location>
        <position position="39"/>
    </location>
    <ligand>
        <name>ATP</name>
        <dbReference type="ChEBI" id="CHEBI:30616"/>
    </ligand>
</feature>
<evidence type="ECO:0000313" key="16">
    <source>
        <dbReference type="Proteomes" id="UP001211044"/>
    </source>
</evidence>
<evidence type="ECO:0000256" key="4">
    <source>
        <dbReference type="ARBA" id="ARBA00022737"/>
    </source>
</evidence>
<evidence type="ECO:0000256" key="10">
    <source>
        <dbReference type="PROSITE-ProRule" id="PRU10141"/>
    </source>
</evidence>
<dbReference type="Pfam" id="PF03793">
    <property type="entry name" value="PASTA"/>
    <property type="match status" value="3"/>
</dbReference>
<dbReference type="PANTHER" id="PTHR43289:SF6">
    <property type="entry name" value="SERINE_THREONINE-PROTEIN KINASE NEKL-3"/>
    <property type="match status" value="1"/>
</dbReference>
<dbReference type="InterPro" id="IPR008271">
    <property type="entry name" value="Ser/Thr_kinase_AS"/>
</dbReference>
<organism evidence="15 16">
    <name type="scientific">Winkia neuii subsp. anitrata</name>
    <dbReference type="NCBI Taxonomy" id="29318"/>
    <lineage>
        <taxon>Bacteria</taxon>
        <taxon>Bacillati</taxon>
        <taxon>Actinomycetota</taxon>
        <taxon>Actinomycetes</taxon>
        <taxon>Actinomycetales</taxon>
        <taxon>Actinomycetaceae</taxon>
        <taxon>Winkia</taxon>
    </lineage>
</organism>
<evidence type="ECO:0000256" key="12">
    <source>
        <dbReference type="SAM" id="Phobius"/>
    </source>
</evidence>
<evidence type="ECO:0000313" key="15">
    <source>
        <dbReference type="EMBL" id="WCE46146.1"/>
    </source>
</evidence>
<dbReference type="GO" id="GO:0005524">
    <property type="term" value="F:ATP binding"/>
    <property type="evidence" value="ECO:0007669"/>
    <property type="project" value="UniProtKB-UniRule"/>
</dbReference>
<dbReference type="SMART" id="SM00220">
    <property type="entry name" value="S_TKc"/>
    <property type="match status" value="1"/>
</dbReference>
<dbReference type="RefSeq" id="WP_004807028.1">
    <property type="nucleotide sequence ID" value="NZ_CP116394.1"/>
</dbReference>
<evidence type="ECO:0000256" key="9">
    <source>
        <dbReference type="ARBA" id="ARBA00048679"/>
    </source>
</evidence>
<evidence type="ECO:0000256" key="1">
    <source>
        <dbReference type="ARBA" id="ARBA00012513"/>
    </source>
</evidence>
<feature type="compositionally biased region" description="Polar residues" evidence="11">
    <location>
        <begin position="606"/>
        <end position="622"/>
    </location>
</feature>
<feature type="region of interest" description="Disordered" evidence="11">
    <location>
        <begin position="579"/>
        <end position="622"/>
    </location>
</feature>